<feature type="chain" id="PRO_5010227325" description="exo-alpha-sialidase" evidence="4">
    <location>
        <begin position="20"/>
        <end position="427"/>
    </location>
</feature>
<dbReference type="GO" id="GO:0004308">
    <property type="term" value="F:exo-alpha-sialidase activity"/>
    <property type="evidence" value="ECO:0007669"/>
    <property type="project" value="UniProtKB-EC"/>
</dbReference>
<evidence type="ECO:0000256" key="4">
    <source>
        <dbReference type="SAM" id="SignalP"/>
    </source>
</evidence>
<dbReference type="CDD" id="cd15482">
    <property type="entry name" value="Sialidase_non-viral"/>
    <property type="match status" value="1"/>
</dbReference>
<dbReference type="EC" id="3.2.1.18" evidence="3"/>
<dbReference type="InterPro" id="IPR036278">
    <property type="entry name" value="Sialidase_sf"/>
</dbReference>
<dbReference type="SUPFAM" id="SSF50939">
    <property type="entry name" value="Sialidases"/>
    <property type="match status" value="1"/>
</dbReference>
<evidence type="ECO:0000256" key="2">
    <source>
        <dbReference type="ARBA" id="ARBA00009348"/>
    </source>
</evidence>
<keyword evidence="7" id="KW-1185">Reference proteome</keyword>
<evidence type="ECO:0000256" key="1">
    <source>
        <dbReference type="ARBA" id="ARBA00000427"/>
    </source>
</evidence>
<comment type="similarity">
    <text evidence="2">Belongs to the glycosyl hydrolase 33 family.</text>
</comment>
<name>A0A1H4APW1_9BACT</name>
<sequence>MKTRILNLLLPVLALTAAACGDSFEFGTPTHDLDEGTDLSAGTTQVLWKNKGAVYPTKRIHNFRIPGLVRTPHKLIAFCEAREETGSTNKDGGDIDLVYRVSTDDGQTWGPSQVLFDDEDNTCGNACAVWTESGRLVVFCCWARTGTTEAKFKSNYFSFEESQRYHNHVVSFYSDDEGATWSGPFKWFTENRNSDPGRYLWTGFFKAGPGHAIQLKTGEHKGRILVGCDHKYQVFGGTAVPADSEDENYYGSHVAYSDDNGESWHMLELDEELHYGNECVPVELSDGRIYLDMRGTGAYKKQRGWSVSGDGGITWSRYTPNPLRTDPGCQGSIVNYNTNGVPSSVILASSNNSTGRDHLSIRASLDDCATWKTDVYQITGGKSGYSDMVVFDDGSVGVLYENGPTHYSEQISFRKIPAATIAKYINE</sequence>
<evidence type="ECO:0000259" key="5">
    <source>
        <dbReference type="Pfam" id="PF13088"/>
    </source>
</evidence>
<dbReference type="GO" id="GO:0005737">
    <property type="term" value="C:cytoplasm"/>
    <property type="evidence" value="ECO:0007669"/>
    <property type="project" value="TreeGrafter"/>
</dbReference>
<dbReference type="GO" id="GO:0009313">
    <property type="term" value="P:oligosaccharide catabolic process"/>
    <property type="evidence" value="ECO:0007669"/>
    <property type="project" value="TreeGrafter"/>
</dbReference>
<dbReference type="OrthoDB" id="7294637at2"/>
<dbReference type="InterPro" id="IPR011040">
    <property type="entry name" value="Sialidase"/>
</dbReference>
<comment type="catalytic activity">
    <reaction evidence="1">
        <text>Hydrolysis of alpha-(2-&gt;3)-, alpha-(2-&gt;6)-, alpha-(2-&gt;8)- glycosidic linkages of terminal sialic acid residues in oligosaccharides, glycoproteins, glycolipids, colominic acid and synthetic substrates.</text>
        <dbReference type="EC" id="3.2.1.18"/>
    </reaction>
</comment>
<evidence type="ECO:0000256" key="3">
    <source>
        <dbReference type="ARBA" id="ARBA00012733"/>
    </source>
</evidence>
<feature type="domain" description="Sialidase" evidence="5">
    <location>
        <begin position="77"/>
        <end position="398"/>
    </location>
</feature>
<dbReference type="GO" id="GO:0016020">
    <property type="term" value="C:membrane"/>
    <property type="evidence" value="ECO:0007669"/>
    <property type="project" value="TreeGrafter"/>
</dbReference>
<organism evidence="6 7">
    <name type="scientific">Alistipes timonensis JC136</name>
    <dbReference type="NCBI Taxonomy" id="1033731"/>
    <lineage>
        <taxon>Bacteria</taxon>
        <taxon>Pseudomonadati</taxon>
        <taxon>Bacteroidota</taxon>
        <taxon>Bacteroidia</taxon>
        <taxon>Bacteroidales</taxon>
        <taxon>Rikenellaceae</taxon>
        <taxon>Alistipes</taxon>
    </lineage>
</organism>
<reference evidence="6 7" key="1">
    <citation type="submission" date="2016-10" db="EMBL/GenBank/DDBJ databases">
        <authorList>
            <person name="de Groot N.N."/>
        </authorList>
    </citation>
    <scope>NUCLEOTIDE SEQUENCE [LARGE SCALE GENOMIC DNA]</scope>
    <source>
        <strain evidence="6 7">DSM 25383</strain>
    </source>
</reference>
<proteinExistence type="inferred from homology"/>
<dbReference type="Gene3D" id="2.120.10.10">
    <property type="match status" value="1"/>
</dbReference>
<dbReference type="PANTHER" id="PTHR10628:SF30">
    <property type="entry name" value="EXO-ALPHA-SIALIDASE"/>
    <property type="match status" value="1"/>
</dbReference>
<dbReference type="Proteomes" id="UP000183253">
    <property type="component" value="Unassembled WGS sequence"/>
</dbReference>
<dbReference type="EMBL" id="FNRI01000003">
    <property type="protein sequence ID" value="SEA37762.1"/>
    <property type="molecule type" value="Genomic_DNA"/>
</dbReference>
<evidence type="ECO:0000313" key="6">
    <source>
        <dbReference type="EMBL" id="SEA37762.1"/>
    </source>
</evidence>
<gene>
    <name evidence="6" type="ORF">SAMN05444145_10381</name>
</gene>
<dbReference type="AlphaFoldDB" id="A0A1H4APW1"/>
<dbReference type="GO" id="GO:0006689">
    <property type="term" value="P:ganglioside catabolic process"/>
    <property type="evidence" value="ECO:0007669"/>
    <property type="project" value="TreeGrafter"/>
</dbReference>
<dbReference type="RefSeq" id="WP_010261358.1">
    <property type="nucleotide sequence ID" value="NZ_CAEG01000010.1"/>
</dbReference>
<dbReference type="PANTHER" id="PTHR10628">
    <property type="entry name" value="SIALIDASE"/>
    <property type="match status" value="1"/>
</dbReference>
<dbReference type="PROSITE" id="PS51257">
    <property type="entry name" value="PROKAR_LIPOPROTEIN"/>
    <property type="match status" value="1"/>
</dbReference>
<dbReference type="STRING" id="1033731.SAMN05444145_10381"/>
<dbReference type="InterPro" id="IPR026856">
    <property type="entry name" value="Sialidase_fam"/>
</dbReference>
<keyword evidence="4" id="KW-0732">Signal</keyword>
<dbReference type="Pfam" id="PF13088">
    <property type="entry name" value="BNR_2"/>
    <property type="match status" value="1"/>
</dbReference>
<evidence type="ECO:0000313" key="7">
    <source>
        <dbReference type="Proteomes" id="UP000183253"/>
    </source>
</evidence>
<feature type="signal peptide" evidence="4">
    <location>
        <begin position="1"/>
        <end position="19"/>
    </location>
</feature>
<accession>A0A1H4APW1</accession>
<protein>
    <recommendedName>
        <fullName evidence="3">exo-alpha-sialidase</fullName>
        <ecNumber evidence="3">3.2.1.18</ecNumber>
    </recommendedName>
</protein>